<organism>
    <name type="scientific">Culex quinquefasciatus</name>
    <name type="common">Southern house mosquito</name>
    <name type="synonym">Culex pungens</name>
    <dbReference type="NCBI Taxonomy" id="7176"/>
    <lineage>
        <taxon>Eukaryota</taxon>
        <taxon>Metazoa</taxon>
        <taxon>Ecdysozoa</taxon>
        <taxon>Arthropoda</taxon>
        <taxon>Hexapoda</taxon>
        <taxon>Insecta</taxon>
        <taxon>Pterygota</taxon>
        <taxon>Neoptera</taxon>
        <taxon>Endopterygota</taxon>
        <taxon>Diptera</taxon>
        <taxon>Nematocera</taxon>
        <taxon>Culicoidea</taxon>
        <taxon>Culicidae</taxon>
        <taxon>Culicinae</taxon>
        <taxon>Culicini</taxon>
        <taxon>Culex</taxon>
        <taxon>Culex</taxon>
    </lineage>
</organism>
<evidence type="ECO:0000313" key="3">
    <source>
        <dbReference type="Proteomes" id="UP000002320"/>
    </source>
</evidence>
<dbReference type="HOGENOM" id="CLU_2814973_0_0_1"/>
<dbReference type="KEGG" id="cqu:CpipJ_CPIJ016000"/>
<name>B0XBG6_CULQU</name>
<gene>
    <name evidence="2" type="primary">6050380</name>
    <name evidence="1" type="ORF">CpipJ_CPIJ016000</name>
</gene>
<dbReference type="EMBL" id="DS232634">
    <property type="protein sequence ID" value="EDS44278.1"/>
    <property type="molecule type" value="Genomic_DNA"/>
</dbReference>
<evidence type="ECO:0000313" key="1">
    <source>
        <dbReference type="EMBL" id="EDS44278.1"/>
    </source>
</evidence>
<protein>
    <submittedName>
        <fullName evidence="1 2">Uncharacterized protein</fullName>
    </submittedName>
</protein>
<dbReference type="Proteomes" id="UP000002320">
    <property type="component" value="Unassembled WGS sequence"/>
</dbReference>
<keyword evidence="3" id="KW-1185">Reference proteome</keyword>
<proteinExistence type="predicted"/>
<dbReference type="VEuPathDB" id="VectorBase:CPIJ016000"/>
<reference evidence="2" key="2">
    <citation type="submission" date="2021-02" db="UniProtKB">
        <authorList>
            <consortium name="EnsemblMetazoa"/>
        </authorList>
    </citation>
    <scope>IDENTIFICATION</scope>
    <source>
        <strain evidence="2">JHB</strain>
    </source>
</reference>
<accession>B0XBG6</accession>
<reference evidence="1" key="1">
    <citation type="submission" date="2007-03" db="EMBL/GenBank/DDBJ databases">
        <title>Annotation of Culex pipiens quinquefasciatus.</title>
        <authorList>
            <consortium name="The Broad Institute Genome Sequencing Platform"/>
            <person name="Atkinson P.W."/>
            <person name="Hemingway J."/>
            <person name="Christensen B.M."/>
            <person name="Higgs S."/>
            <person name="Kodira C."/>
            <person name="Hannick L."/>
            <person name="Megy K."/>
            <person name="O'Leary S."/>
            <person name="Pearson M."/>
            <person name="Haas B.J."/>
            <person name="Mauceli E."/>
            <person name="Wortman J.R."/>
            <person name="Lee N.H."/>
            <person name="Guigo R."/>
            <person name="Stanke M."/>
            <person name="Alvarado L."/>
            <person name="Amedeo P."/>
            <person name="Antoine C.H."/>
            <person name="Arensburger P."/>
            <person name="Bidwell S.L."/>
            <person name="Crawford M."/>
            <person name="Camaro F."/>
            <person name="Devon K."/>
            <person name="Engels R."/>
            <person name="Hammond M."/>
            <person name="Howarth C."/>
            <person name="Koehrsen M."/>
            <person name="Lawson D."/>
            <person name="Montgomery P."/>
            <person name="Nene V."/>
            <person name="Nusbaum C."/>
            <person name="Puiu D."/>
            <person name="Romero-Severson J."/>
            <person name="Severson D.W."/>
            <person name="Shumway M."/>
            <person name="Sisk P."/>
            <person name="Stolte C."/>
            <person name="Zeng Q."/>
            <person name="Eisenstadt E."/>
            <person name="Fraser-Liggett C."/>
            <person name="Strausberg R."/>
            <person name="Galagan J."/>
            <person name="Birren B."/>
            <person name="Collins F.H."/>
        </authorList>
    </citation>
    <scope>NUCLEOTIDE SEQUENCE [LARGE SCALE GENOMIC DNA]</scope>
    <source>
        <strain evidence="1">JHB</strain>
    </source>
</reference>
<dbReference type="InParanoid" id="B0XBG6"/>
<dbReference type="EnsemblMetazoa" id="CPIJ016000-RA">
    <property type="protein sequence ID" value="CPIJ016000-PA"/>
    <property type="gene ID" value="CPIJ016000"/>
</dbReference>
<evidence type="ECO:0000313" key="2">
    <source>
        <dbReference type="EnsemblMetazoa" id="CPIJ016000-PA"/>
    </source>
</evidence>
<dbReference type="AlphaFoldDB" id="B0XBG6"/>
<sequence>MTAVKDPAYEPAARRMLPLETFQMYGSVGCSNVQIRVLQAARVRAQHNKSSSSLVHLPERLIWCRSF</sequence>